<dbReference type="PANTHER" id="PTHR12714">
    <property type="entry name" value="PROTEIN-S ISOPRENYLCYSTEINE O-METHYLTRANSFERASE"/>
    <property type="match status" value="1"/>
</dbReference>
<keyword evidence="9 12" id="KW-1133">Transmembrane helix</keyword>
<feature type="transmembrane region" description="Helical" evidence="12">
    <location>
        <begin position="199"/>
        <end position="219"/>
    </location>
</feature>
<feature type="compositionally biased region" description="Low complexity" evidence="13">
    <location>
        <begin position="47"/>
        <end position="61"/>
    </location>
</feature>
<dbReference type="GO" id="GO:0004671">
    <property type="term" value="F:protein C-terminal S-isoprenylcysteine carboxyl O-methyltransferase activity"/>
    <property type="evidence" value="ECO:0007669"/>
    <property type="project" value="UniProtKB-EC"/>
</dbReference>
<keyword evidence="8 12" id="KW-0812">Transmembrane</keyword>
<feature type="region of interest" description="Disordered" evidence="13">
    <location>
        <begin position="31"/>
        <end position="67"/>
    </location>
</feature>
<feature type="transmembrane region" description="Helical" evidence="12">
    <location>
        <begin position="108"/>
        <end position="129"/>
    </location>
</feature>
<keyword evidence="10 12" id="KW-0472">Membrane</keyword>
<dbReference type="AlphaFoldDB" id="A0A9P8T9D5"/>
<dbReference type="PANTHER" id="PTHR12714:SF9">
    <property type="entry name" value="PROTEIN-S-ISOPRENYLCYSTEINE O-METHYLTRANSFERASE"/>
    <property type="match status" value="1"/>
</dbReference>
<dbReference type="Proteomes" id="UP000769528">
    <property type="component" value="Unassembled WGS sequence"/>
</dbReference>
<sequence>MINFIKKNLSPKKIVGKTINPMTSTITYIASGKNQSPKGQSAVSLQPELENNTENNGTPENESADGVEEELSEEIEVDKKNEEVENGFLHNSEKQLLPDIAKNPLDEVVVTAAGLGALFGFSATASLFASFRQPLIYIMALALFHFLEFWVTAKYNPRKVHKESFIINNGSSYTLAHTFAIVECCVEYFLFPKLKKSHCLINIIGLLLMIVGQFVRTLAMKTAGQSFSHMIATKHEDFHELVTTGVYSYLRHPSYTGFFWWAIGTQLLLLNPISAITFVLVLWDFFKGRISYEENLLVKFFGDRYVNYKSRTHTLIPFIP</sequence>
<reference evidence="14" key="1">
    <citation type="journal article" date="2021" name="Open Biol.">
        <title>Shared evolutionary footprints suggest mitochondrial oxidative damage underlies multiple complex I losses in fungi.</title>
        <authorList>
            <person name="Schikora-Tamarit M.A."/>
            <person name="Marcet-Houben M."/>
            <person name="Nosek J."/>
            <person name="Gabaldon T."/>
        </authorList>
    </citation>
    <scope>NUCLEOTIDE SEQUENCE</scope>
    <source>
        <strain evidence="14">CBS6341</strain>
    </source>
</reference>
<dbReference type="OrthoDB" id="422086at2759"/>
<evidence type="ECO:0000256" key="2">
    <source>
        <dbReference type="ARBA" id="ARBA00009140"/>
    </source>
</evidence>
<dbReference type="InterPro" id="IPR007269">
    <property type="entry name" value="ICMT_MeTrfase"/>
</dbReference>
<evidence type="ECO:0000256" key="10">
    <source>
        <dbReference type="ARBA" id="ARBA00023136"/>
    </source>
</evidence>
<dbReference type="GO" id="GO:0005789">
    <property type="term" value="C:endoplasmic reticulum membrane"/>
    <property type="evidence" value="ECO:0007669"/>
    <property type="project" value="UniProtKB-SubCell"/>
</dbReference>
<dbReference type="GO" id="GO:0019236">
    <property type="term" value="P:response to pheromone"/>
    <property type="evidence" value="ECO:0007669"/>
    <property type="project" value="UniProtKB-KW"/>
</dbReference>
<evidence type="ECO:0000313" key="14">
    <source>
        <dbReference type="EMBL" id="KAH3671238.1"/>
    </source>
</evidence>
<keyword evidence="7 12" id="KW-0949">S-adenosyl-L-methionine</keyword>
<accession>A0A9P8T9D5</accession>
<name>A0A9P8T9D5_9ASCO</name>
<evidence type="ECO:0000256" key="5">
    <source>
        <dbReference type="ARBA" id="ARBA00022603"/>
    </source>
</evidence>
<reference evidence="14" key="2">
    <citation type="submission" date="2021-01" db="EMBL/GenBank/DDBJ databases">
        <authorList>
            <person name="Schikora-Tamarit M.A."/>
        </authorList>
    </citation>
    <scope>NUCLEOTIDE SEQUENCE</scope>
    <source>
        <strain evidence="14">CBS6341</strain>
    </source>
</reference>
<feature type="transmembrane region" description="Helical" evidence="12">
    <location>
        <begin position="258"/>
        <end position="283"/>
    </location>
</feature>
<keyword evidence="6" id="KW-0808">Transferase</keyword>
<keyword evidence="5 12" id="KW-0489">Methyltransferase</keyword>
<evidence type="ECO:0000313" key="15">
    <source>
        <dbReference type="Proteomes" id="UP000769528"/>
    </source>
</evidence>
<comment type="similarity">
    <text evidence="2 12">Belongs to the class VI-like SAM-binding methyltransferase superfamily. Isoprenylcysteine carboxyl methyltransferase family.</text>
</comment>
<dbReference type="Gene3D" id="1.20.120.1630">
    <property type="match status" value="1"/>
</dbReference>
<dbReference type="EMBL" id="JAEUBF010001283">
    <property type="protein sequence ID" value="KAH3671238.1"/>
    <property type="molecule type" value="Genomic_DNA"/>
</dbReference>
<keyword evidence="15" id="KW-1185">Reference proteome</keyword>
<evidence type="ECO:0000256" key="1">
    <source>
        <dbReference type="ARBA" id="ARBA00004141"/>
    </source>
</evidence>
<evidence type="ECO:0000256" key="8">
    <source>
        <dbReference type="ARBA" id="ARBA00022692"/>
    </source>
</evidence>
<proteinExistence type="inferred from homology"/>
<evidence type="ECO:0000256" key="12">
    <source>
        <dbReference type="RuleBase" id="RU362022"/>
    </source>
</evidence>
<dbReference type="PROSITE" id="PS51564">
    <property type="entry name" value="SAM_ICMT"/>
    <property type="match status" value="1"/>
</dbReference>
<comment type="catalytic activity">
    <reaction evidence="12">
        <text>[protein]-C-terminal S-[(2E,6E)-farnesyl]-L-cysteine + S-adenosyl-L-methionine = [protein]-C-terminal S-[(2E,6E)-farnesyl]-L-cysteine methyl ester + S-adenosyl-L-homocysteine</text>
        <dbReference type="Rhea" id="RHEA:21672"/>
        <dbReference type="Rhea" id="RHEA-COMP:12125"/>
        <dbReference type="Rhea" id="RHEA-COMP:12126"/>
        <dbReference type="ChEBI" id="CHEBI:57856"/>
        <dbReference type="ChEBI" id="CHEBI:59789"/>
        <dbReference type="ChEBI" id="CHEBI:90510"/>
        <dbReference type="ChEBI" id="CHEBI:90511"/>
        <dbReference type="EC" id="2.1.1.100"/>
    </reaction>
</comment>
<dbReference type="InterPro" id="IPR025770">
    <property type="entry name" value="PPMT_MeTrfase"/>
</dbReference>
<evidence type="ECO:0000256" key="4">
    <source>
        <dbReference type="ARBA" id="ARBA00022507"/>
    </source>
</evidence>
<feature type="transmembrane region" description="Helical" evidence="12">
    <location>
        <begin position="135"/>
        <end position="153"/>
    </location>
</feature>
<dbReference type="GO" id="GO:0032259">
    <property type="term" value="P:methylation"/>
    <property type="evidence" value="ECO:0007669"/>
    <property type="project" value="UniProtKB-KW"/>
</dbReference>
<evidence type="ECO:0000256" key="7">
    <source>
        <dbReference type="ARBA" id="ARBA00022691"/>
    </source>
</evidence>
<dbReference type="FunFam" id="1.20.120.1630:FF:000018">
    <property type="entry name" value="Protein-S-isoprenylcysteine O-methyltransferase"/>
    <property type="match status" value="1"/>
</dbReference>
<evidence type="ECO:0000256" key="6">
    <source>
        <dbReference type="ARBA" id="ARBA00022679"/>
    </source>
</evidence>
<feature type="compositionally biased region" description="Polar residues" evidence="13">
    <location>
        <begin position="31"/>
        <end position="44"/>
    </location>
</feature>
<dbReference type="Pfam" id="PF04140">
    <property type="entry name" value="ICMT"/>
    <property type="match status" value="1"/>
</dbReference>
<evidence type="ECO:0000256" key="3">
    <source>
        <dbReference type="ARBA" id="ARBA00012151"/>
    </source>
</evidence>
<protein>
    <recommendedName>
        <fullName evidence="11 12">Protein-S-isoprenylcysteine O-methyltransferase</fullName>
        <ecNumber evidence="3 12">2.1.1.100</ecNumber>
    </recommendedName>
</protein>
<dbReference type="GO" id="GO:0007323">
    <property type="term" value="P:peptide pheromone maturation"/>
    <property type="evidence" value="ECO:0007669"/>
    <property type="project" value="UniProtKB-ARBA"/>
</dbReference>
<gene>
    <name evidence="14" type="ORF">WICMUC_004755</name>
</gene>
<keyword evidence="4" id="KW-0589">Pheromone response</keyword>
<evidence type="ECO:0000256" key="11">
    <source>
        <dbReference type="ARBA" id="ARBA00023656"/>
    </source>
</evidence>
<dbReference type="EC" id="2.1.1.100" evidence="3 12"/>
<organism evidence="14 15">
    <name type="scientific">Wickerhamomyces mucosus</name>
    <dbReference type="NCBI Taxonomy" id="1378264"/>
    <lineage>
        <taxon>Eukaryota</taxon>
        <taxon>Fungi</taxon>
        <taxon>Dikarya</taxon>
        <taxon>Ascomycota</taxon>
        <taxon>Saccharomycotina</taxon>
        <taxon>Saccharomycetes</taxon>
        <taxon>Phaffomycetales</taxon>
        <taxon>Wickerhamomycetaceae</taxon>
        <taxon>Wickerhamomyces</taxon>
    </lineage>
</organism>
<keyword evidence="12" id="KW-0256">Endoplasmic reticulum</keyword>
<comment type="caution">
    <text evidence="14">The sequence shown here is derived from an EMBL/GenBank/DDBJ whole genome shotgun (WGS) entry which is preliminary data.</text>
</comment>
<evidence type="ECO:0000256" key="9">
    <source>
        <dbReference type="ARBA" id="ARBA00022989"/>
    </source>
</evidence>
<comment type="subcellular location">
    <subcellularLocation>
        <location evidence="12">Endoplasmic reticulum membrane</location>
        <topology evidence="12">Multi-pass membrane protein</topology>
    </subcellularLocation>
    <subcellularLocation>
        <location evidence="1">Membrane</location>
        <topology evidence="1">Multi-pass membrane protein</topology>
    </subcellularLocation>
</comment>
<evidence type="ECO:0000256" key="13">
    <source>
        <dbReference type="SAM" id="MobiDB-lite"/>
    </source>
</evidence>